<dbReference type="EMBL" id="QQNH01000009">
    <property type="protein sequence ID" value="RDE09051.1"/>
    <property type="molecule type" value="Genomic_DNA"/>
</dbReference>
<protein>
    <submittedName>
        <fullName evidence="2">Alpha/beta fold hydrolase</fullName>
    </submittedName>
</protein>
<dbReference type="Pfam" id="PF12697">
    <property type="entry name" value="Abhydrolase_6"/>
    <property type="match status" value="1"/>
</dbReference>
<dbReference type="InterPro" id="IPR050228">
    <property type="entry name" value="Carboxylesterase_BioH"/>
</dbReference>
<sequence>MQIETTSGLRLHYETRGAGPVIVLLHPVGLRGAFWKPVVERLSDRFRLVYPDLRGHGGSDVPTTDFTLSDMARDVIDLIGAVGEPPAVVCGCSLGGMLAQSIALAAPELVGGLVIAGAGFTRDAAGRKAVLARAEAARRGMPDVLETTLDRWFTDEVERADPMMVGMVRAWLLEDDPVVHARCWQAMAGLDHADRLASIGAPTLVVAATADQSVPVATLKDLASRIPGARYGEIEGAGHLAPLERPKDFAAILGDFALEIA</sequence>
<dbReference type="SUPFAM" id="SSF53474">
    <property type="entry name" value="alpha/beta-Hydrolases"/>
    <property type="match status" value="1"/>
</dbReference>
<comment type="caution">
    <text evidence="2">The sequence shown here is derived from an EMBL/GenBank/DDBJ whole genome shotgun (WGS) entry which is preliminary data.</text>
</comment>
<gene>
    <name evidence="2" type="ORF">DVH29_08840</name>
</gene>
<dbReference type="OrthoDB" id="9785847at2"/>
<evidence type="ECO:0000313" key="3">
    <source>
        <dbReference type="Proteomes" id="UP000253759"/>
    </source>
</evidence>
<dbReference type="Proteomes" id="UP000253759">
    <property type="component" value="Unassembled WGS sequence"/>
</dbReference>
<proteinExistence type="predicted"/>
<accession>A0A369WAF9</accession>
<dbReference type="PANTHER" id="PTHR43194">
    <property type="entry name" value="HYDROLASE ALPHA/BETA FOLD FAMILY"/>
    <property type="match status" value="1"/>
</dbReference>
<keyword evidence="3" id="KW-1185">Reference proteome</keyword>
<dbReference type="GO" id="GO:0016787">
    <property type="term" value="F:hydrolase activity"/>
    <property type="evidence" value="ECO:0007669"/>
    <property type="project" value="UniProtKB-KW"/>
</dbReference>
<dbReference type="Gene3D" id="3.40.50.1820">
    <property type="entry name" value="alpha/beta hydrolase"/>
    <property type="match status" value="1"/>
</dbReference>
<dbReference type="InterPro" id="IPR000639">
    <property type="entry name" value="Epox_hydrolase-like"/>
</dbReference>
<dbReference type="PRINTS" id="PR00111">
    <property type="entry name" value="ABHYDROLASE"/>
</dbReference>
<dbReference type="InterPro" id="IPR029058">
    <property type="entry name" value="AB_hydrolase_fold"/>
</dbReference>
<dbReference type="PANTHER" id="PTHR43194:SF5">
    <property type="entry name" value="PIMELOYL-[ACYL-CARRIER PROTEIN] METHYL ESTER ESTERASE"/>
    <property type="match status" value="1"/>
</dbReference>
<evidence type="ECO:0000313" key="2">
    <source>
        <dbReference type="EMBL" id="RDE09051.1"/>
    </source>
</evidence>
<evidence type="ECO:0000259" key="1">
    <source>
        <dbReference type="Pfam" id="PF12697"/>
    </source>
</evidence>
<reference evidence="3" key="1">
    <citation type="submission" date="2018-07" db="EMBL/GenBank/DDBJ databases">
        <authorList>
            <person name="Liu B.-T."/>
            <person name="Du Z."/>
        </authorList>
    </citation>
    <scope>NUCLEOTIDE SEQUENCE [LARGE SCALE GENOMIC DNA]</scope>
    <source>
        <strain evidence="3">XYN52</strain>
    </source>
</reference>
<organism evidence="2 3">
    <name type="scientific">Pelagibacterium lacus</name>
    <dbReference type="NCBI Taxonomy" id="2282655"/>
    <lineage>
        <taxon>Bacteria</taxon>
        <taxon>Pseudomonadati</taxon>
        <taxon>Pseudomonadota</taxon>
        <taxon>Alphaproteobacteria</taxon>
        <taxon>Hyphomicrobiales</taxon>
        <taxon>Devosiaceae</taxon>
        <taxon>Pelagibacterium</taxon>
    </lineage>
</organism>
<dbReference type="PRINTS" id="PR00412">
    <property type="entry name" value="EPOXHYDRLASE"/>
</dbReference>
<dbReference type="AlphaFoldDB" id="A0A369WAF9"/>
<keyword evidence="2" id="KW-0378">Hydrolase</keyword>
<feature type="domain" description="AB hydrolase-1" evidence="1">
    <location>
        <begin position="22"/>
        <end position="251"/>
    </location>
</feature>
<name>A0A369WAF9_9HYPH</name>
<dbReference type="RefSeq" id="WP_114645817.1">
    <property type="nucleotide sequence ID" value="NZ_QQNH01000009.1"/>
</dbReference>
<dbReference type="InterPro" id="IPR000073">
    <property type="entry name" value="AB_hydrolase_1"/>
</dbReference>